<name>A0ABW7YEF7_STRCE</name>
<dbReference type="Proteomes" id="UP001612415">
    <property type="component" value="Unassembled WGS sequence"/>
</dbReference>
<evidence type="ECO:0000256" key="1">
    <source>
        <dbReference type="SAM" id="MobiDB-lite"/>
    </source>
</evidence>
<sequence length="735" mass="77753">MAGREFGHHLGLPQALSGLPLSPLVPAYAELAAAQHTAGLRHLGDALTPPGGGLRVLDGVYVPSGPRGVRRVDGALLDDLARTTTTTADVTRLLAALHRGDPQALRRVLLYQLIGLLQDRPERERPRVALELGVHADEAAGLVAAARQRPVLTPLQRDAAESVADAWAGHRLHRTRTLLERLPSGAGDPALESLRTALAARSAAVDTALRSARRFEDRGDPEAASATYLRALLTAADDRRALGGLVRVHRPQPGTPAALRAELAPEHVELAWDPQGVADDGWRLLCLYRSERGAPRVREVSARGGAALDTSAALGTTVRYAALPVREGRVDGPPLVSHRVLVAPEVTEAALTDGPERVSCSWRRPPGAVEVTVEHTGPSADTARPLRPDTDGFTATGLPTGSHTFRIVCRYRAPGGDLVSSPGIRVTRTVHPWPEPVRTLIAHPEDAAVRFAWTGARDADVRLVEWPARPPEPGAELRTADLPPGLSWPDKDGALCPPPGAFARVASVAVLGERALAGPMVDVEALGHVRSLAAQRLPDGQALVGLDWPDGCAHLTVDWQPLDPAAGEGGTRIVTAHAYRRGGLRLPVGPGGVRIRATAAPRSPEAVVVPAPDAEVLLPPDAAVGYRLVRPPRRLLGRGRTRLRVTLSAPAGTGRVDAPEFVCVARSGTLRPRDATDGTTVLRVPGSDLARLGTVELDLPTAPCPAPYALRGFLLGEHAALVRLEEPSPASLVVR</sequence>
<gene>
    <name evidence="2" type="ORF">ACIA8P_37775</name>
</gene>
<proteinExistence type="predicted"/>
<accession>A0ABW7YEF7</accession>
<keyword evidence="3" id="KW-1185">Reference proteome</keyword>
<evidence type="ECO:0000313" key="3">
    <source>
        <dbReference type="Proteomes" id="UP001612415"/>
    </source>
</evidence>
<reference evidence="2 3" key="1">
    <citation type="submission" date="2024-10" db="EMBL/GenBank/DDBJ databases">
        <title>The Natural Products Discovery Center: Release of the First 8490 Sequenced Strains for Exploring Actinobacteria Biosynthetic Diversity.</title>
        <authorList>
            <person name="Kalkreuter E."/>
            <person name="Kautsar S.A."/>
            <person name="Yang D."/>
            <person name="Bader C.D."/>
            <person name="Teijaro C.N."/>
            <person name="Fluegel L."/>
            <person name="Davis C.M."/>
            <person name="Simpson J.R."/>
            <person name="Lauterbach L."/>
            <person name="Steele A.D."/>
            <person name="Gui C."/>
            <person name="Meng S."/>
            <person name="Li G."/>
            <person name="Viehrig K."/>
            <person name="Ye F."/>
            <person name="Su P."/>
            <person name="Kiefer A.F."/>
            <person name="Nichols A."/>
            <person name="Cepeda A.J."/>
            <person name="Yan W."/>
            <person name="Fan B."/>
            <person name="Jiang Y."/>
            <person name="Adhikari A."/>
            <person name="Zheng C.-J."/>
            <person name="Schuster L."/>
            <person name="Cowan T.M."/>
            <person name="Smanski M.J."/>
            <person name="Chevrette M.G."/>
            <person name="De Carvalho L.P.S."/>
            <person name="Shen B."/>
        </authorList>
    </citation>
    <scope>NUCLEOTIDE SEQUENCE [LARGE SCALE GENOMIC DNA]</scope>
    <source>
        <strain evidence="2 3">NPDC051599</strain>
    </source>
</reference>
<organism evidence="2 3">
    <name type="scientific">Streptomyces cellulosae</name>
    <dbReference type="NCBI Taxonomy" id="1968"/>
    <lineage>
        <taxon>Bacteria</taxon>
        <taxon>Bacillati</taxon>
        <taxon>Actinomycetota</taxon>
        <taxon>Actinomycetes</taxon>
        <taxon>Kitasatosporales</taxon>
        <taxon>Streptomycetaceae</taxon>
        <taxon>Streptomyces</taxon>
    </lineage>
</organism>
<comment type="caution">
    <text evidence="2">The sequence shown here is derived from an EMBL/GenBank/DDBJ whole genome shotgun (WGS) entry which is preliminary data.</text>
</comment>
<feature type="region of interest" description="Disordered" evidence="1">
    <location>
        <begin position="374"/>
        <end position="398"/>
    </location>
</feature>
<evidence type="ECO:0008006" key="4">
    <source>
        <dbReference type="Google" id="ProtNLM"/>
    </source>
</evidence>
<dbReference type="EMBL" id="JBITDC010000020">
    <property type="protein sequence ID" value="MFI5680293.1"/>
    <property type="molecule type" value="Genomic_DNA"/>
</dbReference>
<evidence type="ECO:0000313" key="2">
    <source>
        <dbReference type="EMBL" id="MFI5680293.1"/>
    </source>
</evidence>
<protein>
    <recommendedName>
        <fullName evidence="4">Fibronectin type-III domain-containing protein</fullName>
    </recommendedName>
</protein>
<dbReference type="RefSeq" id="WP_398660747.1">
    <property type="nucleotide sequence ID" value="NZ_JBITDC010000020.1"/>
</dbReference>